<evidence type="ECO:0008006" key="8">
    <source>
        <dbReference type="Google" id="ProtNLM"/>
    </source>
</evidence>
<evidence type="ECO:0000256" key="6">
    <source>
        <dbReference type="SAM" id="Phobius"/>
    </source>
</evidence>
<feature type="non-terminal residue" evidence="7">
    <location>
        <position position="1"/>
    </location>
</feature>
<keyword evidence="5 6" id="KW-0472">Membrane</keyword>
<gene>
    <name evidence="7" type="ORF">S06H3_22605</name>
</gene>
<feature type="transmembrane region" description="Helical" evidence="6">
    <location>
        <begin position="58"/>
        <end position="78"/>
    </location>
</feature>
<keyword evidence="2" id="KW-1003">Cell membrane</keyword>
<dbReference type="EMBL" id="BARV01012114">
    <property type="protein sequence ID" value="GAI02302.1"/>
    <property type="molecule type" value="Genomic_DNA"/>
</dbReference>
<dbReference type="AlphaFoldDB" id="X1K5J2"/>
<evidence type="ECO:0000256" key="5">
    <source>
        <dbReference type="ARBA" id="ARBA00023136"/>
    </source>
</evidence>
<dbReference type="PANTHER" id="PTHR42770">
    <property type="entry name" value="AMINO ACID TRANSPORTER-RELATED"/>
    <property type="match status" value="1"/>
</dbReference>
<accession>X1K5J2</accession>
<dbReference type="GO" id="GO:0022857">
    <property type="term" value="F:transmembrane transporter activity"/>
    <property type="evidence" value="ECO:0007669"/>
    <property type="project" value="InterPro"/>
</dbReference>
<evidence type="ECO:0000256" key="2">
    <source>
        <dbReference type="ARBA" id="ARBA00022475"/>
    </source>
</evidence>
<keyword evidence="3 6" id="KW-0812">Transmembrane</keyword>
<name>X1K5J2_9ZZZZ</name>
<feature type="transmembrane region" description="Helical" evidence="6">
    <location>
        <begin position="26"/>
        <end position="46"/>
    </location>
</feature>
<comment type="subcellular location">
    <subcellularLocation>
        <location evidence="1">Cell membrane</location>
        <topology evidence="1">Multi-pass membrane protein</topology>
    </subcellularLocation>
</comment>
<keyword evidence="4 6" id="KW-1133">Transmembrane helix</keyword>
<protein>
    <recommendedName>
        <fullName evidence="8">Amino acid permease/ SLC12A domain-containing protein</fullName>
    </recommendedName>
</protein>
<dbReference type="Pfam" id="PF13520">
    <property type="entry name" value="AA_permease_2"/>
    <property type="match status" value="1"/>
</dbReference>
<feature type="transmembrane region" description="Helical" evidence="6">
    <location>
        <begin position="143"/>
        <end position="168"/>
    </location>
</feature>
<evidence type="ECO:0000256" key="4">
    <source>
        <dbReference type="ARBA" id="ARBA00022989"/>
    </source>
</evidence>
<reference evidence="7" key="1">
    <citation type="journal article" date="2014" name="Front. Microbiol.">
        <title>High frequency of phylogenetically diverse reductive dehalogenase-homologous genes in deep subseafloor sedimentary metagenomes.</title>
        <authorList>
            <person name="Kawai M."/>
            <person name="Futagami T."/>
            <person name="Toyoda A."/>
            <person name="Takaki Y."/>
            <person name="Nishi S."/>
            <person name="Hori S."/>
            <person name="Arai W."/>
            <person name="Tsubouchi T."/>
            <person name="Morono Y."/>
            <person name="Uchiyama I."/>
            <person name="Ito T."/>
            <person name="Fujiyama A."/>
            <person name="Inagaki F."/>
            <person name="Takami H."/>
        </authorList>
    </citation>
    <scope>NUCLEOTIDE SEQUENCE</scope>
    <source>
        <strain evidence="7">Expedition CK06-06</strain>
    </source>
</reference>
<feature type="transmembrane region" description="Helical" evidence="6">
    <location>
        <begin position="99"/>
        <end position="123"/>
    </location>
</feature>
<evidence type="ECO:0000313" key="7">
    <source>
        <dbReference type="EMBL" id="GAI02302.1"/>
    </source>
</evidence>
<proteinExistence type="predicted"/>
<evidence type="ECO:0000256" key="1">
    <source>
        <dbReference type="ARBA" id="ARBA00004651"/>
    </source>
</evidence>
<comment type="caution">
    <text evidence="7">The sequence shown here is derived from an EMBL/GenBank/DDBJ whole genome shotgun (WGS) entry which is preliminary data.</text>
</comment>
<dbReference type="GO" id="GO:0005886">
    <property type="term" value="C:plasma membrane"/>
    <property type="evidence" value="ECO:0007669"/>
    <property type="project" value="UniProtKB-SubCell"/>
</dbReference>
<dbReference type="InterPro" id="IPR002293">
    <property type="entry name" value="AA/rel_permease1"/>
</dbReference>
<dbReference type="InterPro" id="IPR050367">
    <property type="entry name" value="APC_superfamily"/>
</dbReference>
<sequence>IIALSFCLFFLIINLIGIKQAGRTQVILVIGLFGLMLLYIVLGLPAVKVQRFEPFAPYGLASIFSTAGFVFVSYAGLLKIASVAEEIKNPKKNIPLGMILSLVVVSIFYTMMVFVTSGVLDAINLHQSLTPISDGARVFMGSWGAIALSIAAILAFLSTANAGIMTAARSLVPLSRDRLLP</sequence>
<evidence type="ECO:0000256" key="3">
    <source>
        <dbReference type="ARBA" id="ARBA00022692"/>
    </source>
</evidence>
<organism evidence="7">
    <name type="scientific">marine sediment metagenome</name>
    <dbReference type="NCBI Taxonomy" id="412755"/>
    <lineage>
        <taxon>unclassified sequences</taxon>
        <taxon>metagenomes</taxon>
        <taxon>ecological metagenomes</taxon>
    </lineage>
</organism>
<dbReference type="PANTHER" id="PTHR42770:SF7">
    <property type="entry name" value="MEMBRANE PROTEIN"/>
    <property type="match status" value="1"/>
</dbReference>
<dbReference type="Gene3D" id="1.20.1740.10">
    <property type="entry name" value="Amino acid/polyamine transporter I"/>
    <property type="match status" value="1"/>
</dbReference>